<dbReference type="STRING" id="333673.A0A3M0LAI7"/>
<reference evidence="1 2" key="1">
    <citation type="submission" date="2018-07" db="EMBL/GenBank/DDBJ databases">
        <title>A high quality draft genome assembly of the barn swallow (H. rustica rustica).</title>
        <authorList>
            <person name="Formenti G."/>
            <person name="Chiara M."/>
            <person name="Poveda L."/>
            <person name="Francoijs K.-J."/>
            <person name="Bonisoli-Alquati A."/>
            <person name="Canova L."/>
            <person name="Gianfranceschi L."/>
            <person name="Horner D.S."/>
            <person name="Saino N."/>
        </authorList>
    </citation>
    <scope>NUCLEOTIDE SEQUENCE [LARGE SCALE GENOMIC DNA]</scope>
    <source>
        <strain evidence="1">Chelidonia</strain>
        <tissue evidence="1">Blood</tissue>
    </source>
</reference>
<dbReference type="AlphaFoldDB" id="A0A3M0LAI7"/>
<accession>A0A3M0LAI7</accession>
<organism evidence="1 2">
    <name type="scientific">Hirundo rustica rustica</name>
    <dbReference type="NCBI Taxonomy" id="333673"/>
    <lineage>
        <taxon>Eukaryota</taxon>
        <taxon>Metazoa</taxon>
        <taxon>Chordata</taxon>
        <taxon>Craniata</taxon>
        <taxon>Vertebrata</taxon>
        <taxon>Euteleostomi</taxon>
        <taxon>Archelosauria</taxon>
        <taxon>Archosauria</taxon>
        <taxon>Dinosauria</taxon>
        <taxon>Saurischia</taxon>
        <taxon>Theropoda</taxon>
        <taxon>Coelurosauria</taxon>
        <taxon>Aves</taxon>
        <taxon>Neognathae</taxon>
        <taxon>Neoaves</taxon>
        <taxon>Telluraves</taxon>
        <taxon>Australaves</taxon>
        <taxon>Passeriformes</taxon>
        <taxon>Sylvioidea</taxon>
        <taxon>Hirundinidae</taxon>
        <taxon>Hirundo</taxon>
    </lineage>
</organism>
<gene>
    <name evidence="1" type="ORF">DUI87_08482</name>
</gene>
<evidence type="ECO:0008006" key="3">
    <source>
        <dbReference type="Google" id="ProtNLM"/>
    </source>
</evidence>
<comment type="caution">
    <text evidence="1">The sequence shown here is derived from an EMBL/GenBank/DDBJ whole genome shotgun (WGS) entry which is preliminary data.</text>
</comment>
<dbReference type="OrthoDB" id="9170669at2759"/>
<dbReference type="EMBL" id="QRBI01000104">
    <property type="protein sequence ID" value="RMC16267.1"/>
    <property type="molecule type" value="Genomic_DNA"/>
</dbReference>
<evidence type="ECO:0000313" key="1">
    <source>
        <dbReference type="EMBL" id="RMC16267.1"/>
    </source>
</evidence>
<keyword evidence="2" id="KW-1185">Reference proteome</keyword>
<protein>
    <recommendedName>
        <fullName evidence="3">Rna-directed dna polymerase from mobile element jockey-like</fullName>
    </recommendedName>
</protein>
<name>A0A3M0LAI7_HIRRU</name>
<evidence type="ECO:0000313" key="2">
    <source>
        <dbReference type="Proteomes" id="UP000269221"/>
    </source>
</evidence>
<dbReference type="Proteomes" id="UP000269221">
    <property type="component" value="Unassembled WGS sequence"/>
</dbReference>
<sequence>MAVNKDENYTKHMLIKVGIEGEKSRSWSRSSQKLSHMEDREMIWDNLHSFIRGESCLTNPVAFCDRVTTSVDKGRDKGIKCTLNKFIDDSKLSGAIDKPEGLDAIQRDLDKLNNWTHGNVLRLN</sequence>
<proteinExistence type="predicted"/>